<evidence type="ECO:0000256" key="4">
    <source>
        <dbReference type="ARBA" id="ARBA00023170"/>
    </source>
</evidence>
<evidence type="ECO:0000256" key="2">
    <source>
        <dbReference type="ARBA" id="ARBA00022729"/>
    </source>
</evidence>
<dbReference type="PANTHER" id="PTHR32444:SF183">
    <property type="entry name" value="APPLE DOMAIN-CONTAINING PROTEIN"/>
    <property type="match status" value="1"/>
</dbReference>
<keyword evidence="8" id="KW-1185">Reference proteome</keyword>
<dbReference type="Pfam" id="PF11883">
    <property type="entry name" value="DUF3403"/>
    <property type="match status" value="1"/>
</dbReference>
<dbReference type="CDD" id="cd01098">
    <property type="entry name" value="PAN_AP_plant"/>
    <property type="match status" value="1"/>
</dbReference>
<evidence type="ECO:0000259" key="6">
    <source>
        <dbReference type="PROSITE" id="PS50948"/>
    </source>
</evidence>
<dbReference type="GO" id="GO:0048544">
    <property type="term" value="P:recognition of pollen"/>
    <property type="evidence" value="ECO:0007669"/>
    <property type="project" value="InterPro"/>
</dbReference>
<dbReference type="InterPro" id="IPR003609">
    <property type="entry name" value="Pan_app"/>
</dbReference>
<dbReference type="GO" id="GO:0004674">
    <property type="term" value="F:protein serine/threonine kinase activity"/>
    <property type="evidence" value="ECO:0007669"/>
    <property type="project" value="InterPro"/>
</dbReference>
<dbReference type="Gene3D" id="3.50.4.10">
    <property type="entry name" value="Hepatocyte Growth Factor"/>
    <property type="match status" value="1"/>
</dbReference>
<feature type="compositionally biased region" description="Low complexity" evidence="5">
    <location>
        <begin position="256"/>
        <end position="266"/>
    </location>
</feature>
<dbReference type="FunFam" id="3.50.4.10:FF:000002">
    <property type="entry name" value="G-type lectin S-receptor-like serine/threonine-protein kinase"/>
    <property type="match status" value="1"/>
</dbReference>
<evidence type="ECO:0000256" key="1">
    <source>
        <dbReference type="ARBA" id="ARBA00022553"/>
    </source>
</evidence>
<dbReference type="Pfam" id="PF08276">
    <property type="entry name" value="PAN_2"/>
    <property type="match status" value="1"/>
</dbReference>
<dbReference type="InterPro" id="IPR021820">
    <property type="entry name" value="S-locus_recpt_kinase_C"/>
</dbReference>
<dbReference type="AlphaFoldDB" id="A0AAD5J6X0"/>
<dbReference type="Proteomes" id="UP001064489">
    <property type="component" value="Chromosome 3"/>
</dbReference>
<gene>
    <name evidence="7" type="ORF">LWI28_026192</name>
</gene>
<dbReference type="PANTHER" id="PTHR32444">
    <property type="entry name" value="BULB-TYPE LECTIN DOMAIN-CONTAINING PROTEIN"/>
    <property type="match status" value="1"/>
</dbReference>
<keyword evidence="2" id="KW-0732">Signal</keyword>
<proteinExistence type="predicted"/>
<evidence type="ECO:0000256" key="3">
    <source>
        <dbReference type="ARBA" id="ARBA00023157"/>
    </source>
</evidence>
<dbReference type="EMBL" id="JAJSOW010000100">
    <property type="protein sequence ID" value="KAI9187270.1"/>
    <property type="molecule type" value="Genomic_DNA"/>
</dbReference>
<keyword evidence="4" id="KW-0675">Receptor</keyword>
<dbReference type="InterPro" id="IPR000858">
    <property type="entry name" value="S_locus_glycoprot_dom"/>
</dbReference>
<dbReference type="PROSITE" id="PS50948">
    <property type="entry name" value="PAN"/>
    <property type="match status" value="1"/>
</dbReference>
<accession>A0AAD5J6X0</accession>
<dbReference type="SUPFAM" id="SSF57414">
    <property type="entry name" value="Hairpin loop containing domain-like"/>
    <property type="match status" value="1"/>
</dbReference>
<keyword evidence="3" id="KW-1015">Disulfide bond</keyword>
<reference evidence="7" key="2">
    <citation type="submission" date="2023-02" db="EMBL/GenBank/DDBJ databases">
        <authorList>
            <person name="Swenson N.G."/>
            <person name="Wegrzyn J.L."/>
            <person name="Mcevoy S.L."/>
        </authorList>
    </citation>
    <scope>NUCLEOTIDE SEQUENCE</scope>
    <source>
        <strain evidence="7">91603</strain>
        <tissue evidence="7">Leaf</tissue>
    </source>
</reference>
<dbReference type="SMART" id="SM00473">
    <property type="entry name" value="PAN_AP"/>
    <property type="match status" value="1"/>
</dbReference>
<evidence type="ECO:0000256" key="5">
    <source>
        <dbReference type="SAM" id="MobiDB-lite"/>
    </source>
</evidence>
<feature type="domain" description="Apple" evidence="6">
    <location>
        <begin position="84"/>
        <end position="167"/>
    </location>
</feature>
<sequence>MVVTPYGDVQRFAWIDRTHTWARFSTAMIDLSDKYALCGSNGSCNINKSPAVCECLEGFTPKSPREWEILDWTEGCVRRAPLPCNHSDGFLKYEALKLPDTSHSWADNNISLEECEKLCLNNCSCTSYANSDVREGGTGCLLWFSDLLDIRKLAANGQPLYVPSGFCDSDHKHNLLGHAWRLWNEGKAVELIDQLLDNSSTSSEILRCIHIGLLCVQQGPEDRPNMSTVALMLGEGSLSQPKQSGFFTERNHIESESSSSKQQSSSTNDITISMLEPR</sequence>
<dbReference type="Gene3D" id="1.10.510.10">
    <property type="entry name" value="Transferase(Phosphotransferase) domain 1"/>
    <property type="match status" value="1"/>
</dbReference>
<protein>
    <recommendedName>
        <fullName evidence="6">Apple domain-containing protein</fullName>
    </recommendedName>
</protein>
<feature type="region of interest" description="Disordered" evidence="5">
    <location>
        <begin position="245"/>
        <end position="278"/>
    </location>
</feature>
<name>A0AAD5J6X0_ACENE</name>
<keyword evidence="1" id="KW-0597">Phosphoprotein</keyword>
<comment type="caution">
    <text evidence="7">The sequence shown here is derived from an EMBL/GenBank/DDBJ whole genome shotgun (WGS) entry which is preliminary data.</text>
</comment>
<organism evidence="7 8">
    <name type="scientific">Acer negundo</name>
    <name type="common">Box elder</name>
    <dbReference type="NCBI Taxonomy" id="4023"/>
    <lineage>
        <taxon>Eukaryota</taxon>
        <taxon>Viridiplantae</taxon>
        <taxon>Streptophyta</taxon>
        <taxon>Embryophyta</taxon>
        <taxon>Tracheophyta</taxon>
        <taxon>Spermatophyta</taxon>
        <taxon>Magnoliopsida</taxon>
        <taxon>eudicotyledons</taxon>
        <taxon>Gunneridae</taxon>
        <taxon>Pentapetalae</taxon>
        <taxon>rosids</taxon>
        <taxon>malvids</taxon>
        <taxon>Sapindales</taxon>
        <taxon>Sapindaceae</taxon>
        <taxon>Hippocastanoideae</taxon>
        <taxon>Acereae</taxon>
        <taxon>Acer</taxon>
    </lineage>
</organism>
<dbReference type="Pfam" id="PF00954">
    <property type="entry name" value="S_locus_glycop"/>
    <property type="match status" value="1"/>
</dbReference>
<evidence type="ECO:0000313" key="7">
    <source>
        <dbReference type="EMBL" id="KAI9187270.1"/>
    </source>
</evidence>
<evidence type="ECO:0000313" key="8">
    <source>
        <dbReference type="Proteomes" id="UP001064489"/>
    </source>
</evidence>
<reference evidence="7" key="1">
    <citation type="journal article" date="2022" name="Plant J.">
        <title>Strategies of tolerance reflected in two North American maple genomes.</title>
        <authorList>
            <person name="McEvoy S.L."/>
            <person name="Sezen U.U."/>
            <person name="Trouern-Trend A."/>
            <person name="McMahon S.M."/>
            <person name="Schaberg P.G."/>
            <person name="Yang J."/>
            <person name="Wegrzyn J.L."/>
            <person name="Swenson N.G."/>
        </authorList>
    </citation>
    <scope>NUCLEOTIDE SEQUENCE</scope>
    <source>
        <strain evidence="7">91603</strain>
    </source>
</reference>